<dbReference type="Pfam" id="PF09413">
    <property type="entry name" value="DUF2007"/>
    <property type="match status" value="1"/>
</dbReference>
<sequence length="128" mass="14818">MKTEFYTLGTFEFPADAVIIKGKLEAEGIAVFLKDENTINSYSMVSNAMGGVRLQVYSRDMERAKQIFDEIRNYATDDQGNPIVCPNCKAAKSEIYYSRRNLFFKLFPFFESKKYRCMQCNFVTRPAK</sequence>
<dbReference type="EMBL" id="VNIK02000014">
    <property type="protein sequence ID" value="KAB5485134.1"/>
    <property type="molecule type" value="Genomic_DNA"/>
</dbReference>
<dbReference type="OrthoDB" id="8480302at2"/>
<accession>A0A5N5IPS2</accession>
<keyword evidence="3" id="KW-1185">Reference proteome</keyword>
<name>A0A5N5IPS2_9FLAO</name>
<gene>
    <name evidence="2" type="ORF">FOT42_016125</name>
</gene>
<reference evidence="2" key="1">
    <citation type="submission" date="2019-10" db="EMBL/GenBank/DDBJ databases">
        <title>Muricauda hadale sp. nov., a piezophilic bacterium isolated from hadopelagic water of the Mariana Trench.</title>
        <authorList>
            <person name="Wei Y."/>
        </authorList>
    </citation>
    <scope>NUCLEOTIDE SEQUENCE [LARGE SCALE GENOMIC DNA]</scope>
    <source>
        <strain evidence="2">MT-229</strain>
    </source>
</reference>
<evidence type="ECO:0000313" key="2">
    <source>
        <dbReference type="EMBL" id="KAB5485134.1"/>
    </source>
</evidence>
<organism evidence="2 3">
    <name type="scientific">Flagellimonas hadalis</name>
    <dbReference type="NCBI Taxonomy" id="2597517"/>
    <lineage>
        <taxon>Bacteria</taxon>
        <taxon>Pseudomonadati</taxon>
        <taxon>Bacteroidota</taxon>
        <taxon>Flavobacteriia</taxon>
        <taxon>Flavobacteriales</taxon>
        <taxon>Flavobacteriaceae</taxon>
        <taxon>Flagellimonas</taxon>
    </lineage>
</organism>
<protein>
    <submittedName>
        <fullName evidence="2">DUF2007 domain-containing protein</fullName>
    </submittedName>
</protein>
<comment type="caution">
    <text evidence="2">The sequence shown here is derived from an EMBL/GenBank/DDBJ whole genome shotgun (WGS) entry which is preliminary data.</text>
</comment>
<dbReference type="InterPro" id="IPR018551">
    <property type="entry name" value="DUF2007"/>
</dbReference>
<dbReference type="AlphaFoldDB" id="A0A5N5IPS2"/>
<evidence type="ECO:0000259" key="1">
    <source>
        <dbReference type="Pfam" id="PF09413"/>
    </source>
</evidence>
<proteinExistence type="predicted"/>
<dbReference type="Gene3D" id="3.30.70.790">
    <property type="entry name" value="UreE, C-terminal domain"/>
    <property type="match status" value="1"/>
</dbReference>
<dbReference type="SUPFAM" id="SSF54913">
    <property type="entry name" value="GlnB-like"/>
    <property type="match status" value="1"/>
</dbReference>
<dbReference type="InterPro" id="IPR011322">
    <property type="entry name" value="N-reg_PII-like_a/b"/>
</dbReference>
<feature type="domain" description="DUF2007" evidence="1">
    <location>
        <begin position="14"/>
        <end position="71"/>
    </location>
</feature>
<dbReference type="RefSeq" id="WP_151891543.1">
    <property type="nucleotide sequence ID" value="NZ_VNIK02000014.1"/>
</dbReference>
<evidence type="ECO:0000313" key="3">
    <source>
        <dbReference type="Proteomes" id="UP000319204"/>
    </source>
</evidence>
<dbReference type="Proteomes" id="UP000319204">
    <property type="component" value="Unassembled WGS sequence"/>
</dbReference>